<proteinExistence type="predicted"/>
<organism evidence="1 2">
    <name type="scientific">Leptotrichia hofstadii</name>
    <dbReference type="NCBI Taxonomy" id="157688"/>
    <lineage>
        <taxon>Bacteria</taxon>
        <taxon>Fusobacteriati</taxon>
        <taxon>Fusobacteriota</taxon>
        <taxon>Fusobacteriia</taxon>
        <taxon>Fusobacteriales</taxon>
        <taxon>Leptotrichiaceae</taxon>
        <taxon>Leptotrichia</taxon>
    </lineage>
</organism>
<evidence type="ECO:0000313" key="2">
    <source>
        <dbReference type="Proteomes" id="UP000321892"/>
    </source>
</evidence>
<sequence length="52" mass="6211">MYIECKNSESIKTRIETLYCRYVTLRTEAVRIVNPLKQGLKRICLCLYEKIN</sequence>
<dbReference type="AlphaFoldDB" id="A0A510JJ90"/>
<keyword evidence="1" id="KW-0378">Hydrolase</keyword>
<dbReference type="GO" id="GO:0008233">
    <property type="term" value="F:peptidase activity"/>
    <property type="evidence" value="ECO:0007669"/>
    <property type="project" value="UniProtKB-KW"/>
</dbReference>
<name>A0A510JJ90_9FUSO</name>
<dbReference type="KEGG" id="lhf:JCM16775_2079"/>
<keyword evidence="1" id="KW-0645">Protease</keyword>
<dbReference type="EMBL" id="AP019823">
    <property type="protein sequence ID" value="BBM39368.1"/>
    <property type="molecule type" value="Genomic_DNA"/>
</dbReference>
<reference evidence="1 2" key="1">
    <citation type="submission" date="2019-07" db="EMBL/GenBank/DDBJ databases">
        <title>Complete Genome Sequence of Leptotrichia hofstadii Strain JCM16775.</title>
        <authorList>
            <person name="Watanabe S."/>
            <person name="Cui L."/>
        </authorList>
    </citation>
    <scope>NUCLEOTIDE SEQUENCE [LARGE SCALE GENOMIC DNA]</scope>
    <source>
        <strain evidence="1 2">JCM16775</strain>
    </source>
</reference>
<dbReference type="GO" id="GO:0006508">
    <property type="term" value="P:proteolysis"/>
    <property type="evidence" value="ECO:0007669"/>
    <property type="project" value="UniProtKB-KW"/>
</dbReference>
<protein>
    <submittedName>
        <fullName evidence="1">Collagenase-like protease</fullName>
    </submittedName>
</protein>
<evidence type="ECO:0000313" key="1">
    <source>
        <dbReference type="EMBL" id="BBM39368.1"/>
    </source>
</evidence>
<dbReference type="Proteomes" id="UP000321892">
    <property type="component" value="Chromosome"/>
</dbReference>
<keyword evidence="2" id="KW-1185">Reference proteome</keyword>
<gene>
    <name evidence="1" type="ORF">JCM16775_2079</name>
</gene>
<accession>A0A510JJ90</accession>